<dbReference type="SUPFAM" id="SSF57625">
    <property type="entry name" value="Invertebrate chitin-binding proteins"/>
    <property type="match status" value="1"/>
</dbReference>
<evidence type="ECO:0000256" key="1">
    <source>
        <dbReference type="ARBA" id="ARBA00022723"/>
    </source>
</evidence>
<evidence type="ECO:0000256" key="3">
    <source>
        <dbReference type="SAM" id="MobiDB-lite"/>
    </source>
</evidence>
<organism evidence="5 6">
    <name type="scientific">Elysia crispata</name>
    <name type="common">lettuce slug</name>
    <dbReference type="NCBI Taxonomy" id="231223"/>
    <lineage>
        <taxon>Eukaryota</taxon>
        <taxon>Metazoa</taxon>
        <taxon>Spiralia</taxon>
        <taxon>Lophotrochozoa</taxon>
        <taxon>Mollusca</taxon>
        <taxon>Gastropoda</taxon>
        <taxon>Heterobranchia</taxon>
        <taxon>Euthyneura</taxon>
        <taxon>Panpulmonata</taxon>
        <taxon>Sacoglossa</taxon>
        <taxon>Placobranchoidea</taxon>
        <taxon>Plakobranchidae</taxon>
        <taxon>Elysia</taxon>
    </lineage>
</organism>
<comment type="caution">
    <text evidence="5">The sequence shown here is derived from an EMBL/GenBank/DDBJ whole genome shotgun (WGS) entry which is preliminary data.</text>
</comment>
<dbReference type="InterPro" id="IPR008922">
    <property type="entry name" value="Di-copper_centre_dom_sf"/>
</dbReference>
<dbReference type="Gene3D" id="1.10.1280.10">
    <property type="entry name" value="Di-copper center containing domain from catechol oxidase"/>
    <property type="match status" value="1"/>
</dbReference>
<gene>
    <name evidence="5" type="ORF">RRG08_064417</name>
</gene>
<dbReference type="GO" id="GO:0005576">
    <property type="term" value="C:extracellular region"/>
    <property type="evidence" value="ECO:0007669"/>
    <property type="project" value="InterPro"/>
</dbReference>
<dbReference type="PANTHER" id="PTHR11474:SF126">
    <property type="entry name" value="TYROSINASE-LIKE PROTEIN TYR-1-RELATED"/>
    <property type="match status" value="1"/>
</dbReference>
<protein>
    <recommendedName>
        <fullName evidence="4">Tyrosinase copper-binding domain-containing protein</fullName>
    </recommendedName>
</protein>
<dbReference type="PANTHER" id="PTHR11474">
    <property type="entry name" value="TYROSINASE FAMILY MEMBER"/>
    <property type="match status" value="1"/>
</dbReference>
<dbReference type="InterPro" id="IPR002557">
    <property type="entry name" value="Chitin-bd_dom"/>
</dbReference>
<evidence type="ECO:0000313" key="6">
    <source>
        <dbReference type="Proteomes" id="UP001283361"/>
    </source>
</evidence>
<dbReference type="GO" id="GO:0008061">
    <property type="term" value="F:chitin binding"/>
    <property type="evidence" value="ECO:0007669"/>
    <property type="project" value="InterPro"/>
</dbReference>
<reference evidence="5" key="1">
    <citation type="journal article" date="2023" name="G3 (Bethesda)">
        <title>A reference genome for the long-term kleptoplast-retaining sea slug Elysia crispata morphotype clarki.</title>
        <authorList>
            <person name="Eastman K.E."/>
            <person name="Pendleton A.L."/>
            <person name="Shaikh M.A."/>
            <person name="Suttiyut T."/>
            <person name="Ogas R."/>
            <person name="Tomko P."/>
            <person name="Gavelis G."/>
            <person name="Widhalm J.R."/>
            <person name="Wisecaver J.H."/>
        </authorList>
    </citation>
    <scope>NUCLEOTIDE SEQUENCE</scope>
    <source>
        <strain evidence="5">ECLA1</strain>
    </source>
</reference>
<dbReference type="AlphaFoldDB" id="A0AAE1A084"/>
<dbReference type="PRINTS" id="PR00092">
    <property type="entry name" value="TYROSINASE"/>
</dbReference>
<dbReference type="InterPro" id="IPR002227">
    <property type="entry name" value="Tyrosinase_Cu-bd"/>
</dbReference>
<feature type="domain" description="Tyrosinase copper-binding" evidence="4">
    <location>
        <begin position="189"/>
        <end position="200"/>
    </location>
</feature>
<dbReference type="Proteomes" id="UP001283361">
    <property type="component" value="Unassembled WGS sequence"/>
</dbReference>
<evidence type="ECO:0000259" key="4">
    <source>
        <dbReference type="PROSITE" id="PS00498"/>
    </source>
</evidence>
<keyword evidence="2" id="KW-0186">Copper</keyword>
<dbReference type="InterPro" id="IPR036508">
    <property type="entry name" value="Chitin-bd_dom_sf"/>
</dbReference>
<dbReference type="PROSITE" id="PS00498">
    <property type="entry name" value="TYROSINASE_2"/>
    <property type="match status" value="1"/>
</dbReference>
<name>A0AAE1A084_9GAST</name>
<proteinExistence type="predicted"/>
<dbReference type="GO" id="GO:0046872">
    <property type="term" value="F:metal ion binding"/>
    <property type="evidence" value="ECO:0007669"/>
    <property type="project" value="UniProtKB-KW"/>
</dbReference>
<dbReference type="EMBL" id="JAWDGP010002927">
    <property type="protein sequence ID" value="KAK3778548.1"/>
    <property type="molecule type" value="Genomic_DNA"/>
</dbReference>
<dbReference type="InterPro" id="IPR050316">
    <property type="entry name" value="Tyrosinase/Hemocyanin"/>
</dbReference>
<evidence type="ECO:0000256" key="2">
    <source>
        <dbReference type="ARBA" id="ARBA00023008"/>
    </source>
</evidence>
<evidence type="ECO:0000313" key="5">
    <source>
        <dbReference type="EMBL" id="KAK3778548.1"/>
    </source>
</evidence>
<dbReference type="GO" id="GO:0016491">
    <property type="term" value="F:oxidoreductase activity"/>
    <property type="evidence" value="ECO:0007669"/>
    <property type="project" value="InterPro"/>
</dbReference>
<keyword evidence="1" id="KW-0479">Metal-binding</keyword>
<sequence>MIPLSTDAKTLKDACRRYITAASLKTVEPNKYDAIALLHTGMASFTAHGGAGFPGWHRIYILMFETALREVDPSVCLPYWDSSLDNELDDPTQSHIWTADFFGTQQGPVLEGPFANWVTPDGSQLIRNVGTDGDLLTASSIEGVLSRSRHDDIVTSENVDPQFDLEFHHAAVHVFCGGTMGQLDTAAFDPIFFMLHSFVDYIWELFRTNLRSLGIDPEDYPDVQDVDSRHHSTASTGFGDLTQADGYLDSLTDSYVYESAPICTARFPDCGSRYLTCLDRINRCVPVNPSVVVSPGGQIPFPNGPNPPTIPTIPATSCPRPHDRSPGLPIQNDFCCDKTCDSDEWAMVPLKIVNVRPPKFSGYQSFPVKNGVVDSSFDIYSPKAYSQTNRFISSRQGNPKTFRRCTGDDNIGQVFLSSQGLNYDGFYKEAAIIDQRLAVSMSMGFVAIKKPTRGNLGVSKALIRAHDSCGRVCHSSCKNSVTGKYEQCSGAVALSTDKPLMYGSNYDEAVMSVFDYEFNNDCPSFKTESFFLTFYCDFHNEFPYVDHKHAQVPAPSHRVPVPEPQVPVEVVSVPEPEVPVEVLPLHNGCQVTSKCVLDVPCASRFVQCESNNEKHLCHGSCRAYGVCTYGRYFLRLCPEGRYFDDVVKACVTGFCRKVTGAERILDRGRGDTVGLGGHDHSHGHSHGGPSVRNEQSLPEPHSTGRRPNRPSYSQMLSDFLRNMHG</sequence>
<dbReference type="SUPFAM" id="SSF48056">
    <property type="entry name" value="Di-copper centre-containing domain"/>
    <property type="match status" value="1"/>
</dbReference>
<dbReference type="Pfam" id="PF01607">
    <property type="entry name" value="CBM_14"/>
    <property type="match status" value="1"/>
</dbReference>
<feature type="region of interest" description="Disordered" evidence="3">
    <location>
        <begin position="668"/>
        <end position="713"/>
    </location>
</feature>
<accession>A0AAE1A084</accession>
<keyword evidence="6" id="KW-1185">Reference proteome</keyword>
<dbReference type="Pfam" id="PF00264">
    <property type="entry name" value="Tyrosinase"/>
    <property type="match status" value="1"/>
</dbReference>